<dbReference type="InterPro" id="IPR013320">
    <property type="entry name" value="ConA-like_dom_sf"/>
</dbReference>
<evidence type="ECO:0000256" key="4">
    <source>
        <dbReference type="RuleBase" id="RU361187"/>
    </source>
</evidence>
<dbReference type="InterPro" id="IPR041542">
    <property type="entry name" value="GH43_C2"/>
</dbReference>
<dbReference type="RefSeq" id="WP_210087419.1">
    <property type="nucleotide sequence ID" value="NZ_JAGGKG010000001.1"/>
</dbReference>
<organism evidence="6 7">
    <name type="scientific">Paenibacillus turicensis</name>
    <dbReference type="NCBI Taxonomy" id="160487"/>
    <lineage>
        <taxon>Bacteria</taxon>
        <taxon>Bacillati</taxon>
        <taxon>Bacillota</taxon>
        <taxon>Bacilli</taxon>
        <taxon>Bacillales</taxon>
        <taxon>Paenibacillaceae</taxon>
        <taxon>Paenibacillus</taxon>
    </lineage>
</organism>
<evidence type="ECO:0000256" key="1">
    <source>
        <dbReference type="ARBA" id="ARBA00009865"/>
    </source>
</evidence>
<dbReference type="InterPro" id="IPR051795">
    <property type="entry name" value="Glycosyl_Hydrlase_43"/>
</dbReference>
<dbReference type="Pfam" id="PF17851">
    <property type="entry name" value="GH43_C2"/>
    <property type="match status" value="1"/>
</dbReference>
<dbReference type="Gene3D" id="2.60.120.200">
    <property type="match status" value="1"/>
</dbReference>
<evidence type="ECO:0000313" key="6">
    <source>
        <dbReference type="EMBL" id="MBP1903756.1"/>
    </source>
</evidence>
<name>A0ABS4FMF7_9BACL</name>
<evidence type="ECO:0000259" key="5">
    <source>
        <dbReference type="Pfam" id="PF17851"/>
    </source>
</evidence>
<comment type="similarity">
    <text evidence="1 4">Belongs to the glycosyl hydrolase 43 family.</text>
</comment>
<evidence type="ECO:0000256" key="2">
    <source>
        <dbReference type="ARBA" id="ARBA00022801"/>
    </source>
</evidence>
<gene>
    <name evidence="6" type="ORF">J2Z32_000368</name>
</gene>
<dbReference type="InterPro" id="IPR006710">
    <property type="entry name" value="Glyco_hydro_43"/>
</dbReference>
<evidence type="ECO:0000313" key="7">
    <source>
        <dbReference type="Proteomes" id="UP001519272"/>
    </source>
</evidence>
<dbReference type="SUPFAM" id="SSF75005">
    <property type="entry name" value="Arabinanase/levansucrase/invertase"/>
    <property type="match status" value="1"/>
</dbReference>
<comment type="caution">
    <text evidence="6">The sequence shown here is derived from an EMBL/GenBank/DDBJ whole genome shotgun (WGS) entry which is preliminary data.</text>
</comment>
<reference evidence="6 7" key="1">
    <citation type="submission" date="2021-03" db="EMBL/GenBank/DDBJ databases">
        <title>Genomic Encyclopedia of Type Strains, Phase IV (KMG-IV): sequencing the most valuable type-strain genomes for metagenomic binning, comparative biology and taxonomic classification.</title>
        <authorList>
            <person name="Goeker M."/>
        </authorList>
    </citation>
    <scope>NUCLEOTIDE SEQUENCE [LARGE SCALE GENOMIC DNA]</scope>
    <source>
        <strain evidence="6 7">DSM 14349</strain>
    </source>
</reference>
<dbReference type="CDD" id="cd09001">
    <property type="entry name" value="GH43_FsAxh1-like"/>
    <property type="match status" value="1"/>
</dbReference>
<sequence length="523" mass="59426">MPVLAANNPIIWADYPDPDIIRVNDNYYFISTSMHTMPGCPILKSKDLVHWEIASYVYDTFENNDGHNLMDGKGIYGKGAWATSLKYNQGKFYVCFNCNDTGQFYIYQTNDIEKGDWQRHVINKFMHDPALFFDEGRVFVIYGSGDIQITELTADATAIKEGGLNQLLLSTPKENYYVPCEGSHAYKIDGMYYLLFCDWPHNERKRQLCYRSSHLLGPYESKIILDDDMGFTSVGASQGSIGVAQGGIVDTPDGKWYSIMMQDHGAVGRIPSLMPVTWEEGWPILGHNGKAPAQVEIEIELKANANTDANIEIKLGTDVPLTHSDEFEYEENKLKLGWQWNHNPNHQYWSVTKRHSFLRLETSHVVNSVLQARNTLTQRTEGPKCEAEIKIDLTHMQEGDHAGLVALLGGYSSVGVQVMDGVRYVVVMQRDEQGLEHVLAKQQIEASEVKLKASFQFIDANDDTQDVVQFYYATTPNEWVAIGDRCKLKWTMEHFMGCRIGIFNYATLQSGGYVDIDYFRFEK</sequence>
<proteinExistence type="inferred from homology"/>
<accession>A0ABS4FMF7</accession>
<dbReference type="Proteomes" id="UP001519272">
    <property type="component" value="Unassembled WGS sequence"/>
</dbReference>
<protein>
    <submittedName>
        <fullName evidence="6">Beta-xylosidase</fullName>
    </submittedName>
</protein>
<dbReference type="EMBL" id="JAGGKG010000001">
    <property type="protein sequence ID" value="MBP1903756.1"/>
    <property type="molecule type" value="Genomic_DNA"/>
</dbReference>
<dbReference type="PANTHER" id="PTHR42812:SF15">
    <property type="entry name" value="HYDROLASE, PUTATIVE (AFU_ORTHOLOGUE AFUA_2G00930)-RELATED"/>
    <property type="match status" value="1"/>
</dbReference>
<dbReference type="InterPro" id="IPR023296">
    <property type="entry name" value="Glyco_hydro_beta-prop_sf"/>
</dbReference>
<dbReference type="SUPFAM" id="SSF49899">
    <property type="entry name" value="Concanavalin A-like lectins/glucanases"/>
    <property type="match status" value="1"/>
</dbReference>
<dbReference type="Gene3D" id="2.115.10.20">
    <property type="entry name" value="Glycosyl hydrolase domain, family 43"/>
    <property type="match status" value="1"/>
</dbReference>
<keyword evidence="7" id="KW-1185">Reference proteome</keyword>
<dbReference type="Pfam" id="PF04616">
    <property type="entry name" value="Glyco_hydro_43"/>
    <property type="match status" value="1"/>
</dbReference>
<feature type="domain" description="Beta-xylosidase C-terminal Concanavalin A-like" evidence="5">
    <location>
        <begin position="328"/>
        <end position="522"/>
    </location>
</feature>
<keyword evidence="2 4" id="KW-0378">Hydrolase</keyword>
<dbReference type="PANTHER" id="PTHR42812">
    <property type="entry name" value="BETA-XYLOSIDASE"/>
    <property type="match status" value="1"/>
</dbReference>
<evidence type="ECO:0000256" key="3">
    <source>
        <dbReference type="ARBA" id="ARBA00023295"/>
    </source>
</evidence>
<keyword evidence="3 4" id="KW-0326">Glycosidase</keyword>